<evidence type="ECO:0000313" key="1">
    <source>
        <dbReference type="EMBL" id="CCA16038.1"/>
    </source>
</evidence>
<gene>
    <name evidence="1" type="primary">AlNc14C17G1825</name>
    <name evidence="1" type="ORF">ALNC14_021810</name>
</gene>
<reference evidence="1" key="1">
    <citation type="journal article" date="2011" name="PLoS Biol.">
        <title>Gene gain and loss during evolution of obligate parasitism in the white rust pathogen of Arabidopsis thaliana.</title>
        <authorList>
            <person name="Kemen E."/>
            <person name="Gardiner A."/>
            <person name="Schultz-Larsen T."/>
            <person name="Kemen A.C."/>
            <person name="Balmuth A.L."/>
            <person name="Robert-Seilaniantz A."/>
            <person name="Bailey K."/>
            <person name="Holub E."/>
            <person name="Studholme D.J."/>
            <person name="Maclean D."/>
            <person name="Jones J.D."/>
        </authorList>
    </citation>
    <scope>NUCLEOTIDE SEQUENCE</scope>
</reference>
<name>F0W4K5_9STRA</name>
<sequence>MMQESQQEAYLGKDSELILPKSKLKNGRQASSYKALDGRTPMDSIVKKFRGLEFDVETLVNDYDRSISPLIFAHPRSTEMARSHNDAFLVDAT</sequence>
<protein>
    <submittedName>
        <fullName evidence="1">AlNc14C17G1825 protein</fullName>
    </submittedName>
</protein>
<dbReference type="AlphaFoldDB" id="F0W4K5"/>
<organism evidence="1">
    <name type="scientific">Albugo laibachii Nc14</name>
    <dbReference type="NCBI Taxonomy" id="890382"/>
    <lineage>
        <taxon>Eukaryota</taxon>
        <taxon>Sar</taxon>
        <taxon>Stramenopiles</taxon>
        <taxon>Oomycota</taxon>
        <taxon>Peronosporomycetes</taxon>
        <taxon>Albuginales</taxon>
        <taxon>Albuginaceae</taxon>
        <taxon>Albugo</taxon>
    </lineage>
</organism>
<dbReference type="EMBL" id="FR824062">
    <property type="protein sequence ID" value="CCA16038.1"/>
    <property type="molecule type" value="Genomic_DNA"/>
</dbReference>
<dbReference type="HOGENOM" id="CLU_2404105_0_0_1"/>
<accession>F0W4K5</accession>
<reference evidence="1" key="2">
    <citation type="submission" date="2011-02" db="EMBL/GenBank/DDBJ databases">
        <authorList>
            <person name="MacLean D."/>
        </authorList>
    </citation>
    <scope>NUCLEOTIDE SEQUENCE</scope>
</reference>
<proteinExistence type="predicted"/>